<dbReference type="Gene3D" id="3.40.50.1000">
    <property type="entry name" value="HAD superfamily/HAD-like"/>
    <property type="match status" value="1"/>
</dbReference>
<sequence>MKAVIFDFNGTLFWDTEKNFQSWHEYSKAIRGYPLTDEETVKLNGRSNRVTLEYLKGRPITDQEFDDLSEGKETIYRKLCKDDKDNFHLAPGVIDVLNFLKEKCIPIGIASMAGKGNMDFYIENFNLLNWFDRNNIVYDDGKMPGKPDPTIYLEAAKRIGVDPKDIVVVEDSGHGIEAAKNAGMGMIISLGKEKELDELKAKYGVAYNISDFTEFKRDVFSI</sequence>
<dbReference type="Gene3D" id="1.10.150.240">
    <property type="entry name" value="Putative phosphatase, domain 2"/>
    <property type="match status" value="1"/>
</dbReference>
<dbReference type="NCBIfam" id="TIGR01549">
    <property type="entry name" value="HAD-SF-IA-v1"/>
    <property type="match status" value="1"/>
</dbReference>
<dbReference type="PANTHER" id="PTHR18901:SF38">
    <property type="entry name" value="PSEUDOURIDINE-5'-PHOSPHATASE"/>
    <property type="match status" value="1"/>
</dbReference>
<dbReference type="RefSeq" id="XP_068363589.1">
    <property type="nucleotide sequence ID" value="XM_068501297.1"/>
</dbReference>
<keyword evidence="1" id="KW-0378">Hydrolase</keyword>
<proteinExistence type="predicted"/>
<dbReference type="SUPFAM" id="SSF56784">
    <property type="entry name" value="HAD-like"/>
    <property type="match status" value="1"/>
</dbReference>
<dbReference type="PRINTS" id="PR00413">
    <property type="entry name" value="HADHALOGNASE"/>
</dbReference>
<dbReference type="Proteomes" id="UP000179807">
    <property type="component" value="Unassembled WGS sequence"/>
</dbReference>
<dbReference type="PANTHER" id="PTHR18901">
    <property type="entry name" value="2-DEOXYGLUCOSE-6-PHOSPHATE PHOSPHATASE 2"/>
    <property type="match status" value="1"/>
</dbReference>
<dbReference type="InterPro" id="IPR036412">
    <property type="entry name" value="HAD-like_sf"/>
</dbReference>
<dbReference type="GeneID" id="94836001"/>
<name>A0A1J4KM54_9EUKA</name>
<dbReference type="InterPro" id="IPR023198">
    <property type="entry name" value="PGP-like_dom2"/>
</dbReference>
<dbReference type="EMBL" id="MLAK01000611">
    <property type="protein sequence ID" value="OHT10453.1"/>
    <property type="molecule type" value="Genomic_DNA"/>
</dbReference>
<comment type="caution">
    <text evidence="1">The sequence shown here is derived from an EMBL/GenBank/DDBJ whole genome shotgun (WGS) entry which is preliminary data.</text>
</comment>
<dbReference type="VEuPathDB" id="TrichDB:TRFO_20264"/>
<dbReference type="CDD" id="cd07505">
    <property type="entry name" value="HAD_BPGM-like"/>
    <property type="match status" value="1"/>
</dbReference>
<dbReference type="InterPro" id="IPR006439">
    <property type="entry name" value="HAD-SF_hydro_IA"/>
</dbReference>
<dbReference type="SFLD" id="SFLDS00003">
    <property type="entry name" value="Haloacid_Dehalogenase"/>
    <property type="match status" value="1"/>
</dbReference>
<organism evidence="1 2">
    <name type="scientific">Tritrichomonas foetus</name>
    <dbReference type="NCBI Taxonomy" id="1144522"/>
    <lineage>
        <taxon>Eukaryota</taxon>
        <taxon>Metamonada</taxon>
        <taxon>Parabasalia</taxon>
        <taxon>Tritrichomonadida</taxon>
        <taxon>Tritrichomonadidae</taxon>
        <taxon>Tritrichomonas</taxon>
    </lineage>
</organism>
<evidence type="ECO:0000313" key="2">
    <source>
        <dbReference type="Proteomes" id="UP000179807"/>
    </source>
</evidence>
<dbReference type="SFLD" id="SFLDG01135">
    <property type="entry name" value="C1.5.6:_HAD__Beta-PGM__Phospha"/>
    <property type="match status" value="1"/>
</dbReference>
<dbReference type="Pfam" id="PF00702">
    <property type="entry name" value="Hydrolase"/>
    <property type="match status" value="1"/>
</dbReference>
<keyword evidence="2" id="KW-1185">Reference proteome</keyword>
<dbReference type="AlphaFoldDB" id="A0A1J4KM54"/>
<dbReference type="GO" id="GO:0016791">
    <property type="term" value="F:phosphatase activity"/>
    <property type="evidence" value="ECO:0007669"/>
    <property type="project" value="TreeGrafter"/>
</dbReference>
<dbReference type="OrthoDB" id="40579at2759"/>
<reference evidence="1" key="1">
    <citation type="submission" date="2016-10" db="EMBL/GenBank/DDBJ databases">
        <authorList>
            <person name="Benchimol M."/>
            <person name="Almeida L.G."/>
            <person name="Vasconcelos A.T."/>
            <person name="Perreira-Neves A."/>
            <person name="Rosa I.A."/>
            <person name="Tasca T."/>
            <person name="Bogo M.R."/>
            <person name="de Souza W."/>
        </authorList>
    </citation>
    <scope>NUCLEOTIDE SEQUENCE [LARGE SCALE GENOMIC DNA]</scope>
    <source>
        <strain evidence="1">K</strain>
    </source>
</reference>
<dbReference type="SFLD" id="SFLDG01129">
    <property type="entry name" value="C1.5:_HAD__Beta-PGM__Phosphata"/>
    <property type="match status" value="1"/>
</dbReference>
<evidence type="ECO:0000313" key="1">
    <source>
        <dbReference type="EMBL" id="OHT10453.1"/>
    </source>
</evidence>
<accession>A0A1J4KM54</accession>
<protein>
    <submittedName>
        <fullName evidence="1">HAD-superfamily hydrolase subfamily IA variant 3</fullName>
    </submittedName>
</protein>
<dbReference type="NCBIfam" id="TIGR01509">
    <property type="entry name" value="HAD-SF-IA-v3"/>
    <property type="match status" value="1"/>
</dbReference>
<dbReference type="InterPro" id="IPR023214">
    <property type="entry name" value="HAD_sf"/>
</dbReference>
<gene>
    <name evidence="1" type="ORF">TRFO_20264</name>
</gene>